<protein>
    <submittedName>
        <fullName evidence="1">Uncharacterized protein</fullName>
    </submittedName>
</protein>
<dbReference type="EMBL" id="ML213507">
    <property type="protein sequence ID" value="TFK53797.1"/>
    <property type="molecule type" value="Genomic_DNA"/>
</dbReference>
<organism evidence="1 2">
    <name type="scientific">Heliocybe sulcata</name>
    <dbReference type="NCBI Taxonomy" id="5364"/>
    <lineage>
        <taxon>Eukaryota</taxon>
        <taxon>Fungi</taxon>
        <taxon>Dikarya</taxon>
        <taxon>Basidiomycota</taxon>
        <taxon>Agaricomycotina</taxon>
        <taxon>Agaricomycetes</taxon>
        <taxon>Gloeophyllales</taxon>
        <taxon>Gloeophyllaceae</taxon>
        <taxon>Heliocybe</taxon>
    </lineage>
</organism>
<evidence type="ECO:0000313" key="2">
    <source>
        <dbReference type="Proteomes" id="UP000305948"/>
    </source>
</evidence>
<sequence>MALNSTAGITFDCSASTVGDGIVGDTEARSLNYIAQLWFLIWVEHPPSLEATLSTLSILFPGFHGGAFRDACDDKVGVPPSLRQRARVRSSSGWRFSPQRSSTHAASPAYIPCSNVRGIYQLLSWLGYGSTRSLYSPADLLPAGVATTLAAGLDSPSFPVRVCMLSINSWPSAAIAFMLR</sequence>
<keyword evidence="2" id="KW-1185">Reference proteome</keyword>
<proteinExistence type="predicted"/>
<dbReference type="Proteomes" id="UP000305948">
    <property type="component" value="Unassembled WGS sequence"/>
</dbReference>
<accession>A0A5C3NAB2</accession>
<reference evidence="1 2" key="1">
    <citation type="journal article" date="2019" name="Nat. Ecol. Evol.">
        <title>Megaphylogeny resolves global patterns of mushroom evolution.</title>
        <authorList>
            <person name="Varga T."/>
            <person name="Krizsan K."/>
            <person name="Foldi C."/>
            <person name="Dima B."/>
            <person name="Sanchez-Garcia M."/>
            <person name="Sanchez-Ramirez S."/>
            <person name="Szollosi G.J."/>
            <person name="Szarkandi J.G."/>
            <person name="Papp V."/>
            <person name="Albert L."/>
            <person name="Andreopoulos W."/>
            <person name="Angelini C."/>
            <person name="Antonin V."/>
            <person name="Barry K.W."/>
            <person name="Bougher N.L."/>
            <person name="Buchanan P."/>
            <person name="Buyck B."/>
            <person name="Bense V."/>
            <person name="Catcheside P."/>
            <person name="Chovatia M."/>
            <person name="Cooper J."/>
            <person name="Damon W."/>
            <person name="Desjardin D."/>
            <person name="Finy P."/>
            <person name="Geml J."/>
            <person name="Haridas S."/>
            <person name="Hughes K."/>
            <person name="Justo A."/>
            <person name="Karasinski D."/>
            <person name="Kautmanova I."/>
            <person name="Kiss B."/>
            <person name="Kocsube S."/>
            <person name="Kotiranta H."/>
            <person name="LaButti K.M."/>
            <person name="Lechner B.E."/>
            <person name="Liimatainen K."/>
            <person name="Lipzen A."/>
            <person name="Lukacs Z."/>
            <person name="Mihaltcheva S."/>
            <person name="Morgado L.N."/>
            <person name="Niskanen T."/>
            <person name="Noordeloos M.E."/>
            <person name="Ohm R.A."/>
            <person name="Ortiz-Santana B."/>
            <person name="Ovrebo C."/>
            <person name="Racz N."/>
            <person name="Riley R."/>
            <person name="Savchenko A."/>
            <person name="Shiryaev A."/>
            <person name="Soop K."/>
            <person name="Spirin V."/>
            <person name="Szebenyi C."/>
            <person name="Tomsovsky M."/>
            <person name="Tulloss R.E."/>
            <person name="Uehling J."/>
            <person name="Grigoriev I.V."/>
            <person name="Vagvolgyi C."/>
            <person name="Papp T."/>
            <person name="Martin F.M."/>
            <person name="Miettinen O."/>
            <person name="Hibbett D.S."/>
            <person name="Nagy L.G."/>
        </authorList>
    </citation>
    <scope>NUCLEOTIDE SEQUENCE [LARGE SCALE GENOMIC DNA]</scope>
    <source>
        <strain evidence="1 2">OMC1185</strain>
    </source>
</reference>
<evidence type="ECO:0000313" key="1">
    <source>
        <dbReference type="EMBL" id="TFK53797.1"/>
    </source>
</evidence>
<gene>
    <name evidence="1" type="ORF">OE88DRAFT_1643459</name>
</gene>
<name>A0A5C3NAB2_9AGAM</name>
<dbReference type="AlphaFoldDB" id="A0A5C3NAB2"/>